<organism evidence="1 2">
    <name type="scientific">Citrus x changshan-huyou</name>
    <dbReference type="NCBI Taxonomy" id="2935761"/>
    <lineage>
        <taxon>Eukaryota</taxon>
        <taxon>Viridiplantae</taxon>
        <taxon>Streptophyta</taxon>
        <taxon>Embryophyta</taxon>
        <taxon>Tracheophyta</taxon>
        <taxon>Spermatophyta</taxon>
        <taxon>Magnoliopsida</taxon>
        <taxon>eudicotyledons</taxon>
        <taxon>Gunneridae</taxon>
        <taxon>Pentapetalae</taxon>
        <taxon>rosids</taxon>
        <taxon>malvids</taxon>
        <taxon>Sapindales</taxon>
        <taxon>Rutaceae</taxon>
        <taxon>Aurantioideae</taxon>
        <taxon>Citrus</taxon>
    </lineage>
</organism>
<evidence type="ECO:0000313" key="1">
    <source>
        <dbReference type="EMBL" id="KAK9229440.1"/>
    </source>
</evidence>
<protein>
    <submittedName>
        <fullName evidence="1">Uncharacterized protein</fullName>
    </submittedName>
</protein>
<keyword evidence="2" id="KW-1185">Reference proteome</keyword>
<comment type="caution">
    <text evidence="1">The sequence shown here is derived from an EMBL/GenBank/DDBJ whole genome shotgun (WGS) entry which is preliminary data.</text>
</comment>
<evidence type="ECO:0000313" key="2">
    <source>
        <dbReference type="Proteomes" id="UP001428341"/>
    </source>
</evidence>
<dbReference type="EMBL" id="JBCGBO010000001">
    <property type="protein sequence ID" value="KAK9229440.1"/>
    <property type="molecule type" value="Genomic_DNA"/>
</dbReference>
<name>A0AAP0R0F2_9ROSI</name>
<dbReference type="AlphaFoldDB" id="A0AAP0R0F2"/>
<dbReference type="Proteomes" id="UP001428341">
    <property type="component" value="Unassembled WGS sequence"/>
</dbReference>
<gene>
    <name evidence="1" type="ORF">WN944_022402</name>
</gene>
<reference evidence="1 2" key="1">
    <citation type="submission" date="2024-05" db="EMBL/GenBank/DDBJ databases">
        <title>Haplotype-resolved chromosome-level genome assembly of Huyou (Citrus changshanensis).</title>
        <authorList>
            <person name="Miao C."/>
            <person name="Chen W."/>
            <person name="Wu Y."/>
            <person name="Wang L."/>
            <person name="Zhao S."/>
            <person name="Grierson D."/>
            <person name="Xu C."/>
            <person name="Chen K."/>
        </authorList>
    </citation>
    <scope>NUCLEOTIDE SEQUENCE [LARGE SCALE GENOMIC DNA]</scope>
    <source>
        <strain evidence="1">01-14</strain>
        <tissue evidence="1">Leaf</tissue>
    </source>
</reference>
<proteinExistence type="predicted"/>
<accession>A0AAP0R0F2</accession>
<sequence length="121" mass="13700">MLHVLRIFSCGYLVQIPENSVLFSGNEFLVWELLSLKRLNVLSIILKSFSAVQKLMSSQKFQSCTQCLELIDCDDPKSFALAELKHLEKLGFSSSGNLEELKFCCVKVAKARECFRLNGPH</sequence>